<evidence type="ECO:0000313" key="9">
    <source>
        <dbReference type="EMBL" id="MBU3874505.1"/>
    </source>
</evidence>
<dbReference type="Pfam" id="PF00528">
    <property type="entry name" value="BPD_transp_1"/>
    <property type="match status" value="1"/>
</dbReference>
<comment type="subcellular location">
    <subcellularLocation>
        <location evidence="1 7">Cell membrane</location>
        <topology evidence="1 7">Multi-pass membrane protein</topology>
    </subcellularLocation>
</comment>
<evidence type="ECO:0000256" key="4">
    <source>
        <dbReference type="ARBA" id="ARBA00022692"/>
    </source>
</evidence>
<feature type="transmembrane region" description="Helical" evidence="7">
    <location>
        <begin position="140"/>
        <end position="160"/>
    </location>
</feature>
<feature type="transmembrane region" description="Helical" evidence="7">
    <location>
        <begin position="108"/>
        <end position="128"/>
    </location>
</feature>
<name>A0ABS6CYV4_9FIRM</name>
<dbReference type="PANTHER" id="PTHR43744:SF12">
    <property type="entry name" value="ABC TRANSPORTER PERMEASE PROTEIN MG189-RELATED"/>
    <property type="match status" value="1"/>
</dbReference>
<dbReference type="PROSITE" id="PS50928">
    <property type="entry name" value="ABC_TM1"/>
    <property type="match status" value="1"/>
</dbReference>
<feature type="transmembrane region" description="Helical" evidence="7">
    <location>
        <begin position="239"/>
        <end position="260"/>
    </location>
</feature>
<dbReference type="CDD" id="cd06261">
    <property type="entry name" value="TM_PBP2"/>
    <property type="match status" value="1"/>
</dbReference>
<evidence type="ECO:0000313" key="10">
    <source>
        <dbReference type="Proteomes" id="UP000723714"/>
    </source>
</evidence>
<dbReference type="PANTHER" id="PTHR43744">
    <property type="entry name" value="ABC TRANSPORTER PERMEASE PROTEIN MG189-RELATED-RELATED"/>
    <property type="match status" value="1"/>
</dbReference>
<sequence>MEQNRKVKKIIVTVLSFLICAIVFFPIVYMISNSFKVELDIFKSPFHIIPEKFVNNYNSVWNGAYDFVRFYLNSLKVTAISVCGLVITSLLAAYGFSKIKYKGRDILFLVYMATLMIPTQLTMIPRFMIYKELGIYNTHWALILPGMTTAFGTFLLRQFMISIPYEMNEAAKIDGAGELRILFQILLPLLKPGIITLVLISIVWSWNDYENAMLFLTDKNLFTIPLGLISFMDETGKQYSLIMAAAVSAALPPMILFLFGQRYFVEGLAKGAVKG</sequence>
<evidence type="ECO:0000259" key="8">
    <source>
        <dbReference type="PROSITE" id="PS50928"/>
    </source>
</evidence>
<keyword evidence="2 7" id="KW-0813">Transport</keyword>
<feature type="transmembrane region" description="Helical" evidence="7">
    <location>
        <begin position="12"/>
        <end position="32"/>
    </location>
</feature>
<keyword evidence="6 7" id="KW-0472">Membrane</keyword>
<keyword evidence="3" id="KW-1003">Cell membrane</keyword>
<evidence type="ECO:0000256" key="2">
    <source>
        <dbReference type="ARBA" id="ARBA00022448"/>
    </source>
</evidence>
<feature type="transmembrane region" description="Helical" evidence="7">
    <location>
        <begin position="77"/>
        <end position="96"/>
    </location>
</feature>
<evidence type="ECO:0000256" key="6">
    <source>
        <dbReference type="ARBA" id="ARBA00023136"/>
    </source>
</evidence>
<evidence type="ECO:0000256" key="1">
    <source>
        <dbReference type="ARBA" id="ARBA00004651"/>
    </source>
</evidence>
<keyword evidence="4 7" id="KW-0812">Transmembrane</keyword>
<protein>
    <submittedName>
        <fullName evidence="9">Carbohydrate ABC transporter permease</fullName>
    </submittedName>
</protein>
<organism evidence="9 10">
    <name type="scientific">Faecalicatena faecalis</name>
    <dbReference type="NCBI Taxonomy" id="2726362"/>
    <lineage>
        <taxon>Bacteria</taxon>
        <taxon>Bacillati</taxon>
        <taxon>Bacillota</taxon>
        <taxon>Clostridia</taxon>
        <taxon>Lachnospirales</taxon>
        <taxon>Lachnospiraceae</taxon>
        <taxon>Faecalicatena</taxon>
    </lineage>
</organism>
<evidence type="ECO:0000256" key="7">
    <source>
        <dbReference type="RuleBase" id="RU363032"/>
    </source>
</evidence>
<evidence type="ECO:0000256" key="5">
    <source>
        <dbReference type="ARBA" id="ARBA00022989"/>
    </source>
</evidence>
<dbReference type="Proteomes" id="UP000723714">
    <property type="component" value="Unassembled WGS sequence"/>
</dbReference>
<dbReference type="InterPro" id="IPR000515">
    <property type="entry name" value="MetI-like"/>
</dbReference>
<keyword evidence="5 7" id="KW-1133">Transmembrane helix</keyword>
<reference evidence="9 10" key="1">
    <citation type="submission" date="2021-06" db="EMBL/GenBank/DDBJ databases">
        <title>Faecalicatena sp. nov. isolated from porcine feces.</title>
        <authorList>
            <person name="Oh B.S."/>
            <person name="Lee J.H."/>
        </authorList>
    </citation>
    <scope>NUCLEOTIDE SEQUENCE [LARGE SCALE GENOMIC DNA]</scope>
    <source>
        <strain evidence="9 10">AGMB00832</strain>
    </source>
</reference>
<feature type="transmembrane region" description="Helical" evidence="7">
    <location>
        <begin position="181"/>
        <end position="206"/>
    </location>
</feature>
<feature type="domain" description="ABC transmembrane type-1" evidence="8">
    <location>
        <begin position="71"/>
        <end position="260"/>
    </location>
</feature>
<gene>
    <name evidence="9" type="ORF">HGO97_001595</name>
</gene>
<accession>A0ABS6CYV4</accession>
<dbReference type="EMBL" id="JABACJ020000001">
    <property type="protein sequence ID" value="MBU3874505.1"/>
    <property type="molecule type" value="Genomic_DNA"/>
</dbReference>
<comment type="caution">
    <text evidence="9">The sequence shown here is derived from an EMBL/GenBank/DDBJ whole genome shotgun (WGS) entry which is preliminary data.</text>
</comment>
<comment type="similarity">
    <text evidence="7">Belongs to the binding-protein-dependent transport system permease family.</text>
</comment>
<keyword evidence="10" id="KW-1185">Reference proteome</keyword>
<evidence type="ECO:0000256" key="3">
    <source>
        <dbReference type="ARBA" id="ARBA00022475"/>
    </source>
</evidence>
<proteinExistence type="inferred from homology"/>